<dbReference type="Pfam" id="PF00595">
    <property type="entry name" value="PDZ"/>
    <property type="match status" value="1"/>
</dbReference>
<feature type="compositionally biased region" description="Basic and acidic residues" evidence="2">
    <location>
        <begin position="179"/>
        <end position="189"/>
    </location>
</feature>
<dbReference type="AlphaFoldDB" id="A0A8S4B6X0"/>
<dbReference type="EMBL" id="CAJRST010013335">
    <property type="protein sequence ID" value="CAG5929066.1"/>
    <property type="molecule type" value="Genomic_DNA"/>
</dbReference>
<dbReference type="PANTHER" id="PTHR14191:SF4">
    <property type="entry name" value="NA(+)_H(+) EXCHANGE REGULATORY COFACTOR NHE-RF2"/>
    <property type="match status" value="1"/>
</dbReference>
<dbReference type="GO" id="GO:0072659">
    <property type="term" value="P:protein localization to plasma membrane"/>
    <property type="evidence" value="ECO:0007669"/>
    <property type="project" value="TreeGrafter"/>
</dbReference>
<proteinExistence type="predicted"/>
<dbReference type="InterPro" id="IPR036034">
    <property type="entry name" value="PDZ_sf"/>
</dbReference>
<dbReference type="Pfam" id="PF09007">
    <property type="entry name" value="EBP50_C"/>
    <property type="match status" value="1"/>
</dbReference>
<dbReference type="GO" id="GO:0005102">
    <property type="term" value="F:signaling receptor binding"/>
    <property type="evidence" value="ECO:0007669"/>
    <property type="project" value="TreeGrafter"/>
</dbReference>
<organism evidence="4 5">
    <name type="scientific">Menidia menidia</name>
    <name type="common">Atlantic silverside</name>
    <dbReference type="NCBI Taxonomy" id="238744"/>
    <lineage>
        <taxon>Eukaryota</taxon>
        <taxon>Metazoa</taxon>
        <taxon>Chordata</taxon>
        <taxon>Craniata</taxon>
        <taxon>Vertebrata</taxon>
        <taxon>Euteleostomi</taxon>
        <taxon>Actinopterygii</taxon>
        <taxon>Neopterygii</taxon>
        <taxon>Teleostei</taxon>
        <taxon>Neoteleostei</taxon>
        <taxon>Acanthomorphata</taxon>
        <taxon>Ovalentaria</taxon>
        <taxon>Atherinomorphae</taxon>
        <taxon>Atheriniformes</taxon>
        <taxon>Atherinopsidae</taxon>
        <taxon>Menidiinae</taxon>
        <taxon>Menidia</taxon>
    </lineage>
</organism>
<dbReference type="InterPro" id="IPR051067">
    <property type="entry name" value="NHER"/>
</dbReference>
<dbReference type="InterPro" id="IPR015098">
    <property type="entry name" value="EBP50_C"/>
</dbReference>
<feature type="compositionally biased region" description="Polar residues" evidence="2">
    <location>
        <begin position="136"/>
        <end position="156"/>
    </location>
</feature>
<comment type="caution">
    <text evidence="4">The sequence shown here is derived from an EMBL/GenBank/DDBJ whole genome shotgun (WGS) entry which is preliminary data.</text>
</comment>
<keyword evidence="1" id="KW-0677">Repeat</keyword>
<dbReference type="SUPFAM" id="SSF50156">
    <property type="entry name" value="PDZ domain-like"/>
    <property type="match status" value="1"/>
</dbReference>
<name>A0A8S4B6X0_9TELE</name>
<dbReference type="InterPro" id="IPR001478">
    <property type="entry name" value="PDZ"/>
</dbReference>
<evidence type="ECO:0000313" key="4">
    <source>
        <dbReference type="EMBL" id="CAG5929066.1"/>
    </source>
</evidence>
<dbReference type="PROSITE" id="PS50106">
    <property type="entry name" value="PDZ"/>
    <property type="match status" value="1"/>
</dbReference>
<keyword evidence="5" id="KW-1185">Reference proteome</keyword>
<gene>
    <name evidence="4" type="ORF">MMEN_LOCUS12694</name>
</gene>
<dbReference type="PANTHER" id="PTHR14191">
    <property type="entry name" value="PDZ DOMAIN CONTAINING PROTEIN"/>
    <property type="match status" value="1"/>
</dbReference>
<dbReference type="SMART" id="SM00228">
    <property type="entry name" value="PDZ"/>
    <property type="match status" value="1"/>
</dbReference>
<dbReference type="CDD" id="cd06768">
    <property type="entry name" value="PDZ_NHERF-like"/>
    <property type="match status" value="1"/>
</dbReference>
<dbReference type="GO" id="GO:0016324">
    <property type="term" value="C:apical plasma membrane"/>
    <property type="evidence" value="ECO:0007669"/>
    <property type="project" value="TreeGrafter"/>
</dbReference>
<evidence type="ECO:0000313" key="5">
    <source>
        <dbReference type="Proteomes" id="UP000677803"/>
    </source>
</evidence>
<reference evidence="4" key="1">
    <citation type="submission" date="2021-05" db="EMBL/GenBank/DDBJ databases">
        <authorList>
            <person name="Tigano A."/>
        </authorList>
    </citation>
    <scope>NUCLEOTIDE SEQUENCE</scope>
</reference>
<feature type="region of interest" description="Disordered" evidence="2">
    <location>
        <begin position="136"/>
        <end position="189"/>
    </location>
</feature>
<feature type="non-terminal residue" evidence="4">
    <location>
        <position position="189"/>
    </location>
</feature>
<dbReference type="Proteomes" id="UP000677803">
    <property type="component" value="Unassembled WGS sequence"/>
</dbReference>
<accession>A0A8S4B6X0</accession>
<evidence type="ECO:0000259" key="3">
    <source>
        <dbReference type="PROSITE" id="PS50106"/>
    </source>
</evidence>
<feature type="domain" description="PDZ" evidence="3">
    <location>
        <begin position="11"/>
        <end position="91"/>
    </location>
</feature>
<sequence length="189" mass="20429">PEPRAELLPRLCHLLKGGSGYGFNLYSDRKKGVQFVRSVDPDSPAQRGGVRAGDRVLEVNGVTTGDLRHSEVVALIRAGGQEVRLLVVDQNTDELFLRLGIMPTSSHIREVYVDEAPPPPAPPPPAVDAPIISVTMTDSPVTTPSPKSRTNGSSAPTAAEAKQKVLATRSKKRAPPMDWSKKQELFSNF</sequence>
<protein>
    <submittedName>
        <fullName evidence="4">(Atlantic silverside) hypothetical protein</fullName>
    </submittedName>
</protein>
<evidence type="ECO:0000256" key="2">
    <source>
        <dbReference type="SAM" id="MobiDB-lite"/>
    </source>
</evidence>
<dbReference type="OrthoDB" id="10007415at2759"/>
<evidence type="ECO:0000256" key="1">
    <source>
        <dbReference type="ARBA" id="ARBA00022737"/>
    </source>
</evidence>
<dbReference type="GO" id="GO:0043495">
    <property type="term" value="F:protein-membrane adaptor activity"/>
    <property type="evidence" value="ECO:0007669"/>
    <property type="project" value="TreeGrafter"/>
</dbReference>
<dbReference type="Gene3D" id="2.30.42.10">
    <property type="match status" value="1"/>
</dbReference>